<reference evidence="11" key="1">
    <citation type="journal article" date="2011" name="Genome Res.">
        <title>Deep small RNA sequencing from the nematode Ascaris reveals conservation, functional diversification, and novel developmental profiles.</title>
        <authorList>
            <person name="Wang J."/>
            <person name="Czech B."/>
            <person name="Crunk A."/>
            <person name="Wallace A."/>
            <person name="Mitreva M."/>
            <person name="Hannon G.J."/>
            <person name="Davis R.E."/>
        </authorList>
    </citation>
    <scope>NUCLEOTIDE SEQUENCE</scope>
</reference>
<evidence type="ECO:0000256" key="6">
    <source>
        <dbReference type="ARBA" id="ARBA00023163"/>
    </source>
</evidence>
<dbReference type="CDD" id="cd10519">
    <property type="entry name" value="SET_EZH"/>
    <property type="match status" value="1"/>
</dbReference>
<dbReference type="InterPro" id="IPR026489">
    <property type="entry name" value="CXC_dom"/>
</dbReference>
<dbReference type="PROSITE" id="PS51633">
    <property type="entry name" value="CXC"/>
    <property type="match status" value="1"/>
</dbReference>
<feature type="domain" description="CXC" evidence="10">
    <location>
        <begin position="428"/>
        <end position="536"/>
    </location>
</feature>
<evidence type="ECO:0000256" key="1">
    <source>
        <dbReference type="ARBA" id="ARBA00012186"/>
    </source>
</evidence>
<dbReference type="EMBL" id="JI168271">
    <property type="protein sequence ID" value="ADY43080.1"/>
    <property type="molecule type" value="mRNA"/>
</dbReference>
<dbReference type="AlphaFoldDB" id="F1KYX6"/>
<organism evidence="11">
    <name type="scientific">Ascaris suum</name>
    <name type="common">Pig roundworm</name>
    <name type="synonym">Ascaris lumbricoides</name>
    <dbReference type="NCBI Taxonomy" id="6253"/>
    <lineage>
        <taxon>Eukaryota</taxon>
        <taxon>Metazoa</taxon>
        <taxon>Ecdysozoa</taxon>
        <taxon>Nematoda</taxon>
        <taxon>Chromadorea</taxon>
        <taxon>Rhabditida</taxon>
        <taxon>Spirurina</taxon>
        <taxon>Ascaridomorpha</taxon>
        <taxon>Ascaridoidea</taxon>
        <taxon>Ascarididae</taxon>
        <taxon>Ascaris</taxon>
    </lineage>
</organism>
<protein>
    <recommendedName>
        <fullName evidence="1">[histone H3]-lysine(27) N-trimethyltransferase</fullName>
        <ecNumber evidence="1">2.1.1.356</ecNumber>
    </recommendedName>
</protein>
<keyword evidence="3 11" id="KW-0808">Transferase</keyword>
<dbReference type="SUPFAM" id="SSF82199">
    <property type="entry name" value="SET domain"/>
    <property type="match status" value="1"/>
</dbReference>
<evidence type="ECO:0000256" key="5">
    <source>
        <dbReference type="ARBA" id="ARBA00023015"/>
    </source>
</evidence>
<dbReference type="InterPro" id="IPR041355">
    <property type="entry name" value="Pre-SET_CXC"/>
</dbReference>
<dbReference type="Gene3D" id="2.170.270.10">
    <property type="entry name" value="SET domain"/>
    <property type="match status" value="1"/>
</dbReference>
<keyword evidence="6" id="KW-0804">Transcription</keyword>
<feature type="region of interest" description="Disordered" evidence="8">
    <location>
        <begin position="1"/>
        <end position="44"/>
    </location>
</feature>
<dbReference type="PANTHER" id="PTHR45747">
    <property type="entry name" value="HISTONE-LYSINE N-METHYLTRANSFERASE E(Z)"/>
    <property type="match status" value="1"/>
</dbReference>
<dbReference type="InterPro" id="IPR045318">
    <property type="entry name" value="EZH1/2-like"/>
</dbReference>
<keyword evidence="2 11" id="KW-0489">Methyltransferase</keyword>
<evidence type="ECO:0000256" key="2">
    <source>
        <dbReference type="ARBA" id="ARBA00022603"/>
    </source>
</evidence>
<dbReference type="Pfam" id="PF18264">
    <property type="entry name" value="preSET_CXC"/>
    <property type="match status" value="1"/>
</dbReference>
<evidence type="ECO:0000313" key="11">
    <source>
        <dbReference type="EMBL" id="ADY43080.1"/>
    </source>
</evidence>
<evidence type="ECO:0000259" key="10">
    <source>
        <dbReference type="PROSITE" id="PS51633"/>
    </source>
</evidence>
<sequence>MVSRRKTVRSQPGKPKSKIPKKDKKTPEVEKHGAGEESDNSIDWGDVSIDEEILGDLLDCVKEAYDEVRSEYDRVVETDGLDLYLSVLEEPPKEYEVIGHVAEPDPQPAPPEPTNATIRSAANAVIQKCPTHTIEHVMATPRMQYWTMTEINVTCKDERKLSHMPFMGDRDEDDSTFGEELLETFAEGIHGTRTGCGEIINDDILYKLLNLLFARHPEANKRLLYEAIHNQFPNKASVRELPQLYEDLKRRFEPQDPAVEEKLMAGYVDGTAFSSFRLLRCPRCFNYDCMLHGFGSAEDQEQPRRRSSAPTSTPYPCGPNCYKYAVKEDMPRKGLLSPGSKNLNAALHIKTDADSWTIGQESMFTVLKRNYKSDFCKIAACLNVVEPNAPPKTCRQVFAYSLRTGPLSPRAEISPNSPKKKKYVKDQHRTFRATKWASTEGKVTNHHNYEPCNHPGPCSEENNCNCVIVGNVCAKFCRCGDHCCYRFPGCRCGPGMCRTKQCQCFFANWECDPDICKSCGCDNLDGPASAICKNIPMQRGLQKKLFIAPSQVAGWGCFTEEDIAKNDFISEYCGEVISHDESERRGKIYDKKKCSYLFGLNEEYLVDATRKGNVIRFANHSKDPNCKGRVFMVNGDHRIGIFARRNIAAGEELFFDYSYNSTQQIKFVSKERPKPH</sequence>
<dbReference type="InterPro" id="IPR033467">
    <property type="entry name" value="Tesmin/TSO1-like_CXC"/>
</dbReference>
<dbReference type="GO" id="GO:0003682">
    <property type="term" value="F:chromatin binding"/>
    <property type="evidence" value="ECO:0007669"/>
    <property type="project" value="TreeGrafter"/>
</dbReference>
<dbReference type="PROSITE" id="PS50280">
    <property type="entry name" value="SET"/>
    <property type="match status" value="1"/>
</dbReference>
<accession>F1KYX6</accession>
<keyword evidence="4" id="KW-0949">S-adenosyl-L-methionine</keyword>
<keyword evidence="5" id="KW-0805">Transcription regulation</keyword>
<dbReference type="GO" id="GO:0032259">
    <property type="term" value="P:methylation"/>
    <property type="evidence" value="ECO:0007669"/>
    <property type="project" value="UniProtKB-KW"/>
</dbReference>
<dbReference type="GO" id="GO:0035098">
    <property type="term" value="C:ESC/E(Z) complex"/>
    <property type="evidence" value="ECO:0007669"/>
    <property type="project" value="TreeGrafter"/>
</dbReference>
<proteinExistence type="evidence at transcript level"/>
<evidence type="ECO:0000256" key="7">
    <source>
        <dbReference type="ARBA" id="ARBA00048568"/>
    </source>
</evidence>
<comment type="catalytic activity">
    <reaction evidence="7">
        <text>L-lysyl(27)-[histone H3] + 3 S-adenosyl-L-methionine = N(6),N(6),N(6)-trimethyl-L-lysyl(27)-[histone H3] + 3 S-adenosyl-L-homocysteine + 3 H(+)</text>
        <dbReference type="Rhea" id="RHEA:60292"/>
        <dbReference type="Rhea" id="RHEA-COMP:15535"/>
        <dbReference type="Rhea" id="RHEA-COMP:15548"/>
        <dbReference type="ChEBI" id="CHEBI:15378"/>
        <dbReference type="ChEBI" id="CHEBI:29969"/>
        <dbReference type="ChEBI" id="CHEBI:57856"/>
        <dbReference type="ChEBI" id="CHEBI:59789"/>
        <dbReference type="ChEBI" id="CHEBI:61961"/>
        <dbReference type="EC" id="2.1.1.356"/>
    </reaction>
</comment>
<dbReference type="SMART" id="SM00317">
    <property type="entry name" value="SET"/>
    <property type="match status" value="1"/>
</dbReference>
<feature type="domain" description="SET" evidence="9">
    <location>
        <begin position="543"/>
        <end position="658"/>
    </location>
</feature>
<evidence type="ECO:0000256" key="4">
    <source>
        <dbReference type="ARBA" id="ARBA00022691"/>
    </source>
</evidence>
<dbReference type="SMART" id="SM01114">
    <property type="entry name" value="CXC"/>
    <property type="match status" value="1"/>
</dbReference>
<feature type="compositionally biased region" description="Basic residues" evidence="8">
    <location>
        <begin position="15"/>
        <end position="24"/>
    </location>
</feature>
<dbReference type="Pfam" id="PF00856">
    <property type="entry name" value="SET"/>
    <property type="match status" value="1"/>
</dbReference>
<evidence type="ECO:0000256" key="8">
    <source>
        <dbReference type="SAM" id="MobiDB-lite"/>
    </source>
</evidence>
<dbReference type="InterPro" id="IPR048358">
    <property type="entry name" value="EZH1/2_MCSS"/>
</dbReference>
<dbReference type="PANTHER" id="PTHR45747:SF4">
    <property type="entry name" value="HISTONE-LYSINE N-METHYLTRANSFERASE E(Z)"/>
    <property type="match status" value="1"/>
</dbReference>
<dbReference type="GO" id="GO:0031507">
    <property type="term" value="P:heterochromatin formation"/>
    <property type="evidence" value="ECO:0007669"/>
    <property type="project" value="TreeGrafter"/>
</dbReference>
<dbReference type="FunFam" id="2.170.270.10:FF:000001">
    <property type="entry name" value="Putative histone-lysine N-methyltransferase EZH2"/>
    <property type="match status" value="1"/>
</dbReference>
<dbReference type="Pfam" id="PF21358">
    <property type="entry name" value="Ezh2_MCSS"/>
    <property type="match status" value="1"/>
</dbReference>
<evidence type="ECO:0000256" key="3">
    <source>
        <dbReference type="ARBA" id="ARBA00022679"/>
    </source>
</evidence>
<dbReference type="InterPro" id="IPR001214">
    <property type="entry name" value="SET_dom"/>
</dbReference>
<name>F1KYX6_ASCSU</name>
<feature type="compositionally biased region" description="Basic and acidic residues" evidence="8">
    <location>
        <begin position="25"/>
        <end position="35"/>
    </location>
</feature>
<dbReference type="GO" id="GO:0140951">
    <property type="term" value="F:histone H3K27 trimethyltransferase activity"/>
    <property type="evidence" value="ECO:0007669"/>
    <property type="project" value="UniProtKB-EC"/>
</dbReference>
<evidence type="ECO:0000259" key="9">
    <source>
        <dbReference type="PROSITE" id="PS50280"/>
    </source>
</evidence>
<dbReference type="InterPro" id="IPR046341">
    <property type="entry name" value="SET_dom_sf"/>
</dbReference>
<dbReference type="EC" id="2.1.1.356" evidence="1"/>